<gene>
    <name evidence="2" type="ORF">CA85_12920</name>
</gene>
<keyword evidence="3" id="KW-1185">Reference proteome</keyword>
<reference evidence="2 3" key="1">
    <citation type="submission" date="2019-02" db="EMBL/GenBank/DDBJ databases">
        <title>Deep-cultivation of Planctomycetes and their phenomic and genomic characterization uncovers novel biology.</title>
        <authorList>
            <person name="Wiegand S."/>
            <person name="Jogler M."/>
            <person name="Boedeker C."/>
            <person name="Pinto D."/>
            <person name="Vollmers J."/>
            <person name="Rivas-Marin E."/>
            <person name="Kohn T."/>
            <person name="Peeters S.H."/>
            <person name="Heuer A."/>
            <person name="Rast P."/>
            <person name="Oberbeckmann S."/>
            <person name="Bunk B."/>
            <person name="Jeske O."/>
            <person name="Meyerdierks A."/>
            <person name="Storesund J.E."/>
            <person name="Kallscheuer N."/>
            <person name="Luecker S."/>
            <person name="Lage O.M."/>
            <person name="Pohl T."/>
            <person name="Merkel B.J."/>
            <person name="Hornburger P."/>
            <person name="Mueller R.-W."/>
            <person name="Bruemmer F."/>
            <person name="Labrenz M."/>
            <person name="Spormann A.M."/>
            <person name="Op Den Camp H."/>
            <person name="Overmann J."/>
            <person name="Amann R."/>
            <person name="Jetten M.S.M."/>
            <person name="Mascher T."/>
            <person name="Medema M.H."/>
            <person name="Devos D.P."/>
            <person name="Kaster A.-K."/>
            <person name="Ovreas L."/>
            <person name="Rohde M."/>
            <person name="Galperin M.Y."/>
            <person name="Jogler C."/>
        </authorList>
    </citation>
    <scope>NUCLEOTIDE SEQUENCE [LARGE SCALE GENOMIC DNA]</scope>
    <source>
        <strain evidence="2 3">CA85</strain>
    </source>
</reference>
<dbReference type="Proteomes" id="UP000318053">
    <property type="component" value="Unassembled WGS sequence"/>
</dbReference>
<accession>A0A5C5YH80</accession>
<name>A0A5C5YH80_9BACT</name>
<dbReference type="EMBL" id="SJPK01000002">
    <property type="protein sequence ID" value="TWT74403.1"/>
    <property type="molecule type" value="Genomic_DNA"/>
</dbReference>
<protein>
    <submittedName>
        <fullName evidence="2">Uncharacterized protein</fullName>
    </submittedName>
</protein>
<feature type="compositionally biased region" description="Low complexity" evidence="1">
    <location>
        <begin position="177"/>
        <end position="188"/>
    </location>
</feature>
<dbReference type="RefSeq" id="WP_146390384.1">
    <property type="nucleotide sequence ID" value="NZ_SJPK01000002.1"/>
</dbReference>
<sequence length="272" mass="30652">MWPLTNGMRCLTGAEAALFRGAVGMMLDQLTSEFHTEPTDPGSEPALDEAAGGYGFLPPHWFSMWELEQRIWLLERVTTSLLTARQAPPASAIFEATVEAVYIELADLVAMEITTGLPIERGSWRGALLDAFVQRCPQDSLLGALQFEATTLDPCLPPALTRQWKAEQARTEVDTDSSQNQPHQSSQSDVNGEPDWMTWWTSVIERLVDATYGVRLYQVAERYRDDDPKRLHRFLKSKGVNVKFMQRIPPLRSSSQTLTSIDRLQAIVFHED</sequence>
<evidence type="ECO:0000256" key="1">
    <source>
        <dbReference type="SAM" id="MobiDB-lite"/>
    </source>
</evidence>
<dbReference type="AlphaFoldDB" id="A0A5C5YH80"/>
<comment type="caution">
    <text evidence="2">The sequence shown here is derived from an EMBL/GenBank/DDBJ whole genome shotgun (WGS) entry which is preliminary data.</text>
</comment>
<proteinExistence type="predicted"/>
<evidence type="ECO:0000313" key="2">
    <source>
        <dbReference type="EMBL" id="TWT74403.1"/>
    </source>
</evidence>
<organism evidence="2 3">
    <name type="scientific">Allorhodopirellula solitaria</name>
    <dbReference type="NCBI Taxonomy" id="2527987"/>
    <lineage>
        <taxon>Bacteria</taxon>
        <taxon>Pseudomonadati</taxon>
        <taxon>Planctomycetota</taxon>
        <taxon>Planctomycetia</taxon>
        <taxon>Pirellulales</taxon>
        <taxon>Pirellulaceae</taxon>
        <taxon>Allorhodopirellula</taxon>
    </lineage>
</organism>
<feature type="region of interest" description="Disordered" evidence="1">
    <location>
        <begin position="166"/>
        <end position="191"/>
    </location>
</feature>
<dbReference type="OrthoDB" id="262767at2"/>
<evidence type="ECO:0000313" key="3">
    <source>
        <dbReference type="Proteomes" id="UP000318053"/>
    </source>
</evidence>